<name>A0AA95S8K0_9BACI</name>
<dbReference type="PANTHER" id="PTHR44846:SF1">
    <property type="entry name" value="MANNOSYL-D-GLYCERATE TRANSPORT_METABOLISM SYSTEM REPRESSOR MNGR-RELATED"/>
    <property type="match status" value="1"/>
</dbReference>
<evidence type="ECO:0000259" key="4">
    <source>
        <dbReference type="PROSITE" id="PS50949"/>
    </source>
</evidence>
<organism evidence="5 6">
    <name type="scientific">Neobacillus novalis</name>
    <dbReference type="NCBI Taxonomy" id="220687"/>
    <lineage>
        <taxon>Bacteria</taxon>
        <taxon>Bacillati</taxon>
        <taxon>Bacillota</taxon>
        <taxon>Bacilli</taxon>
        <taxon>Bacillales</taxon>
        <taxon>Bacillaceae</taxon>
        <taxon>Neobacillus</taxon>
    </lineage>
</organism>
<dbReference type="GO" id="GO:0003677">
    <property type="term" value="F:DNA binding"/>
    <property type="evidence" value="ECO:0007669"/>
    <property type="project" value="UniProtKB-KW"/>
</dbReference>
<dbReference type="SMART" id="SM00866">
    <property type="entry name" value="UTRA"/>
    <property type="match status" value="1"/>
</dbReference>
<proteinExistence type="predicted"/>
<dbReference type="SMART" id="SM00345">
    <property type="entry name" value="HTH_GNTR"/>
    <property type="match status" value="1"/>
</dbReference>
<keyword evidence="2" id="KW-0238">DNA-binding</keyword>
<dbReference type="InterPro" id="IPR011663">
    <property type="entry name" value="UTRA"/>
</dbReference>
<dbReference type="PROSITE" id="PS50949">
    <property type="entry name" value="HTH_GNTR"/>
    <property type="match status" value="1"/>
</dbReference>
<dbReference type="InterPro" id="IPR050679">
    <property type="entry name" value="Bact_HTH_transcr_reg"/>
</dbReference>
<dbReference type="CDD" id="cd07377">
    <property type="entry name" value="WHTH_GntR"/>
    <property type="match status" value="1"/>
</dbReference>
<dbReference type="SUPFAM" id="SSF64288">
    <property type="entry name" value="Chorismate lyase-like"/>
    <property type="match status" value="1"/>
</dbReference>
<evidence type="ECO:0000313" key="5">
    <source>
        <dbReference type="EMBL" id="WHY85935.1"/>
    </source>
</evidence>
<dbReference type="InterPro" id="IPR036390">
    <property type="entry name" value="WH_DNA-bd_sf"/>
</dbReference>
<dbReference type="GO" id="GO:0045892">
    <property type="term" value="P:negative regulation of DNA-templated transcription"/>
    <property type="evidence" value="ECO:0007669"/>
    <property type="project" value="TreeGrafter"/>
</dbReference>
<dbReference type="PRINTS" id="PR00035">
    <property type="entry name" value="HTHGNTR"/>
</dbReference>
<evidence type="ECO:0000256" key="3">
    <source>
        <dbReference type="ARBA" id="ARBA00023163"/>
    </source>
</evidence>
<dbReference type="Gene3D" id="1.10.10.10">
    <property type="entry name" value="Winged helix-like DNA-binding domain superfamily/Winged helix DNA-binding domain"/>
    <property type="match status" value="1"/>
</dbReference>
<dbReference type="InterPro" id="IPR000524">
    <property type="entry name" value="Tscrpt_reg_HTH_GntR"/>
</dbReference>
<keyword evidence="3" id="KW-0804">Transcription</keyword>
<dbReference type="EMBL" id="CP126114">
    <property type="protein sequence ID" value="WHY85935.1"/>
    <property type="molecule type" value="Genomic_DNA"/>
</dbReference>
<dbReference type="RefSeq" id="WP_066093208.1">
    <property type="nucleotide sequence ID" value="NZ_CP126114.1"/>
</dbReference>
<keyword evidence="1" id="KW-0805">Transcription regulation</keyword>
<dbReference type="Gene3D" id="3.40.1410.10">
    <property type="entry name" value="Chorismate lyase-like"/>
    <property type="match status" value="1"/>
</dbReference>
<gene>
    <name evidence="5" type="ORF">QNH39_25725</name>
</gene>
<dbReference type="InterPro" id="IPR036388">
    <property type="entry name" value="WH-like_DNA-bd_sf"/>
</dbReference>
<reference evidence="5" key="1">
    <citation type="submission" date="2023-05" db="EMBL/GenBank/DDBJ databases">
        <title>Comparative genomics of Bacillaceae isolates and their secondary metabolite potential.</title>
        <authorList>
            <person name="Song L."/>
            <person name="Nielsen L.J."/>
            <person name="Mohite O."/>
            <person name="Xu X."/>
            <person name="Weber T."/>
            <person name="Kovacs A.T."/>
        </authorList>
    </citation>
    <scope>NUCLEOTIDE SEQUENCE</scope>
    <source>
        <strain evidence="5">XLM17</strain>
    </source>
</reference>
<dbReference type="PANTHER" id="PTHR44846">
    <property type="entry name" value="MANNOSYL-D-GLYCERATE TRANSPORT/METABOLISM SYSTEM REPRESSOR MNGR-RELATED"/>
    <property type="match status" value="1"/>
</dbReference>
<sequence length="239" mass="27937">MFKSDSRIPLYYQLMDTLIEKIISGEFKEDDQLPSERELCDSYQVSRTTVRQTMQELEKEGYIYKLHGKGTYVSPRTHRQSLLKFYSFSEEMKKAGKQPTTQVVSFEKIHCDKKIAKVMYLDIEDELYKIIRVRLADDDPMLYETSYIPVKYFPNLTREELEQTPMYEIFRSKYNVNISSASESFKAVSANKVEAEMLNIIEGSPCLMLERVAYDQSAVIEYTISSARGDKFTYTVELK</sequence>
<dbReference type="FunFam" id="1.10.10.10:FF:000079">
    <property type="entry name" value="GntR family transcriptional regulator"/>
    <property type="match status" value="1"/>
</dbReference>
<dbReference type="Pfam" id="PF00392">
    <property type="entry name" value="GntR"/>
    <property type="match status" value="1"/>
</dbReference>
<dbReference type="SUPFAM" id="SSF46785">
    <property type="entry name" value="Winged helix' DNA-binding domain"/>
    <property type="match status" value="1"/>
</dbReference>
<evidence type="ECO:0000313" key="6">
    <source>
        <dbReference type="Proteomes" id="UP001178288"/>
    </source>
</evidence>
<feature type="domain" description="HTH gntR-type" evidence="4">
    <location>
        <begin position="8"/>
        <end position="76"/>
    </location>
</feature>
<dbReference type="InterPro" id="IPR028978">
    <property type="entry name" value="Chorismate_lyase_/UTRA_dom_sf"/>
</dbReference>
<evidence type="ECO:0000256" key="1">
    <source>
        <dbReference type="ARBA" id="ARBA00023015"/>
    </source>
</evidence>
<dbReference type="KEGG" id="nnv:QNH39_25725"/>
<dbReference type="AlphaFoldDB" id="A0AA95S8K0"/>
<dbReference type="Pfam" id="PF07702">
    <property type="entry name" value="UTRA"/>
    <property type="match status" value="1"/>
</dbReference>
<dbReference type="Proteomes" id="UP001178288">
    <property type="component" value="Chromosome"/>
</dbReference>
<dbReference type="GO" id="GO:0003700">
    <property type="term" value="F:DNA-binding transcription factor activity"/>
    <property type="evidence" value="ECO:0007669"/>
    <property type="project" value="InterPro"/>
</dbReference>
<accession>A0AA95S8K0</accession>
<protein>
    <submittedName>
        <fullName evidence="5">GntR family transcriptional regulator</fullName>
    </submittedName>
</protein>
<keyword evidence="6" id="KW-1185">Reference proteome</keyword>
<evidence type="ECO:0000256" key="2">
    <source>
        <dbReference type="ARBA" id="ARBA00023125"/>
    </source>
</evidence>